<organism evidence="1 2">
    <name type="scientific">Haliovirga abyssi</name>
    <dbReference type="NCBI Taxonomy" id="2996794"/>
    <lineage>
        <taxon>Bacteria</taxon>
        <taxon>Fusobacteriati</taxon>
        <taxon>Fusobacteriota</taxon>
        <taxon>Fusobacteriia</taxon>
        <taxon>Fusobacteriales</taxon>
        <taxon>Haliovirgaceae</taxon>
        <taxon>Haliovirga</taxon>
    </lineage>
</organism>
<dbReference type="AlphaFoldDB" id="A0AAU9DIV9"/>
<protein>
    <submittedName>
        <fullName evidence="1">Uncharacterized protein</fullName>
    </submittedName>
</protein>
<gene>
    <name evidence="1" type="ORF">HLVA_03210</name>
</gene>
<dbReference type="RefSeq" id="WP_307904699.1">
    <property type="nucleotide sequence ID" value="NZ_AP027059.1"/>
</dbReference>
<proteinExistence type="predicted"/>
<evidence type="ECO:0000313" key="2">
    <source>
        <dbReference type="Proteomes" id="UP001321582"/>
    </source>
</evidence>
<sequence>MNLEEKYIDYLLDEVNKKLRMEYSIIEDLNYILNDFERFQVMIKGNNKIRSDIKKVILSKNINFKKIKNDYYLKLNRNRVMKLIPIIRLFIKIQEKNFENKFVKEQLDFFRFEFNSIKLAMLS</sequence>
<name>A0AAU9DIV9_9FUSO</name>
<dbReference type="EMBL" id="AP027059">
    <property type="protein sequence ID" value="BDU49752.1"/>
    <property type="molecule type" value="Genomic_DNA"/>
</dbReference>
<keyword evidence="2" id="KW-1185">Reference proteome</keyword>
<dbReference type="KEGG" id="haby:HLVA_03210"/>
<dbReference type="Proteomes" id="UP001321582">
    <property type="component" value="Chromosome"/>
</dbReference>
<accession>A0AAU9DIV9</accession>
<reference evidence="1 2" key="1">
    <citation type="submission" date="2022-11" db="EMBL/GenBank/DDBJ databases">
        <title>Haliovirga abyssi gen. nov., sp. nov., a mesophilic fermentative bacterium isolated from the Iheya North hydrothermal field and the proposal of Haliovirgaceae fam. nov.</title>
        <authorList>
            <person name="Miyazaki U."/>
            <person name="Tame A."/>
            <person name="Miyazaki J."/>
            <person name="Takai K."/>
            <person name="Sawayama S."/>
            <person name="Kitajima M."/>
            <person name="Okamoto A."/>
            <person name="Nakagawa S."/>
        </authorList>
    </citation>
    <scope>NUCLEOTIDE SEQUENCE [LARGE SCALE GENOMIC DNA]</scope>
    <source>
        <strain evidence="1 2">IC12</strain>
    </source>
</reference>
<evidence type="ECO:0000313" key="1">
    <source>
        <dbReference type="EMBL" id="BDU49752.1"/>
    </source>
</evidence>